<dbReference type="Proteomes" id="UP000179164">
    <property type="component" value="Unassembled WGS sequence"/>
</dbReference>
<evidence type="ECO:0000313" key="3">
    <source>
        <dbReference type="Proteomes" id="UP000179164"/>
    </source>
</evidence>
<dbReference type="EMBL" id="MHKE01000012">
    <property type="protein sequence ID" value="OGY83922.1"/>
    <property type="molecule type" value="Genomic_DNA"/>
</dbReference>
<dbReference type="AlphaFoldDB" id="A0A1G2B410"/>
<evidence type="ECO:0000256" key="1">
    <source>
        <dbReference type="SAM" id="MobiDB-lite"/>
    </source>
</evidence>
<sequence>MPRKSKTKVNPAFAGTLRALFAMPDGFDVAAFFEKYACPALVDLGVAIGRAGEISAKTIFEFAPSFPVGSDEEGATLAFLLYAYLQERRESWGVDFADASDTSSGSSAPDTNAARTTRRRKGRLSAGESIKDQIVNACGGPRKAKGQLKKLLRQCGSITLLVGHFRDDTKHPIDVSYANLQYILKHMGLSPGRRKG</sequence>
<accession>A0A1G2B410</accession>
<proteinExistence type="predicted"/>
<organism evidence="2 3">
    <name type="scientific">Candidatus Kerfeldbacteria bacterium RIFCSPLOWO2_01_FULL_48_11</name>
    <dbReference type="NCBI Taxonomy" id="1798543"/>
    <lineage>
        <taxon>Bacteria</taxon>
        <taxon>Candidatus Kerfeldiibacteriota</taxon>
    </lineage>
</organism>
<evidence type="ECO:0000313" key="2">
    <source>
        <dbReference type="EMBL" id="OGY83922.1"/>
    </source>
</evidence>
<comment type="caution">
    <text evidence="2">The sequence shown here is derived from an EMBL/GenBank/DDBJ whole genome shotgun (WGS) entry which is preliminary data.</text>
</comment>
<feature type="compositionally biased region" description="Low complexity" evidence="1">
    <location>
        <begin position="99"/>
        <end position="108"/>
    </location>
</feature>
<reference evidence="2 3" key="1">
    <citation type="journal article" date="2016" name="Nat. Commun.">
        <title>Thousands of microbial genomes shed light on interconnected biogeochemical processes in an aquifer system.</title>
        <authorList>
            <person name="Anantharaman K."/>
            <person name="Brown C.T."/>
            <person name="Hug L.A."/>
            <person name="Sharon I."/>
            <person name="Castelle C.J."/>
            <person name="Probst A.J."/>
            <person name="Thomas B.C."/>
            <person name="Singh A."/>
            <person name="Wilkins M.J."/>
            <person name="Karaoz U."/>
            <person name="Brodie E.L."/>
            <person name="Williams K.H."/>
            <person name="Hubbard S.S."/>
            <person name="Banfield J.F."/>
        </authorList>
    </citation>
    <scope>NUCLEOTIDE SEQUENCE [LARGE SCALE GENOMIC DNA]</scope>
</reference>
<feature type="region of interest" description="Disordered" evidence="1">
    <location>
        <begin position="99"/>
        <end position="125"/>
    </location>
</feature>
<gene>
    <name evidence="2" type="ORF">A2898_01430</name>
</gene>
<protein>
    <submittedName>
        <fullName evidence="2">Uncharacterized protein</fullName>
    </submittedName>
</protein>
<name>A0A1G2B410_9BACT</name>